<evidence type="ECO:0000256" key="1">
    <source>
        <dbReference type="SAM" id="SignalP"/>
    </source>
</evidence>
<feature type="chain" id="PRO_5032980465" evidence="1">
    <location>
        <begin position="23"/>
        <end position="405"/>
    </location>
</feature>
<accession>A0A853JCM6</accession>
<dbReference type="Gene3D" id="2.40.160.10">
    <property type="entry name" value="Porin"/>
    <property type="match status" value="1"/>
</dbReference>
<dbReference type="RefSeq" id="WP_180678386.1">
    <property type="nucleotide sequence ID" value="NZ_JACCKA010000057.1"/>
</dbReference>
<dbReference type="InterPro" id="IPR010870">
    <property type="entry name" value="Porin_O/P"/>
</dbReference>
<evidence type="ECO:0000313" key="3">
    <source>
        <dbReference type="Proteomes" id="UP000578091"/>
    </source>
</evidence>
<name>A0A853JCM6_9GAMM</name>
<proteinExistence type="predicted"/>
<dbReference type="Pfam" id="PF07396">
    <property type="entry name" value="Porin_O_P"/>
    <property type="match status" value="1"/>
</dbReference>
<dbReference type="InterPro" id="IPR023614">
    <property type="entry name" value="Porin_dom_sf"/>
</dbReference>
<feature type="signal peptide" evidence="1">
    <location>
        <begin position="1"/>
        <end position="22"/>
    </location>
</feature>
<organism evidence="2 3">
    <name type="scientific">Luteimonas salinisoli</name>
    <dbReference type="NCBI Taxonomy" id="2752307"/>
    <lineage>
        <taxon>Bacteria</taxon>
        <taxon>Pseudomonadati</taxon>
        <taxon>Pseudomonadota</taxon>
        <taxon>Gammaproteobacteria</taxon>
        <taxon>Lysobacterales</taxon>
        <taxon>Lysobacteraceae</taxon>
        <taxon>Luteimonas</taxon>
    </lineage>
</organism>
<dbReference type="AlphaFoldDB" id="A0A853JCM6"/>
<reference evidence="2 3" key="1">
    <citation type="submission" date="2020-07" db="EMBL/GenBank/DDBJ databases">
        <title>Luteimonas sp. SJ-92.</title>
        <authorList>
            <person name="Huang X.-X."/>
            <person name="Xu L."/>
            <person name="Sun J.-Q."/>
        </authorList>
    </citation>
    <scope>NUCLEOTIDE SEQUENCE [LARGE SCALE GENOMIC DNA]</scope>
    <source>
        <strain evidence="2 3">SJ-92</strain>
    </source>
</reference>
<keyword evidence="1" id="KW-0732">Signal</keyword>
<protein>
    <submittedName>
        <fullName evidence="2">Porin</fullName>
    </submittedName>
</protein>
<evidence type="ECO:0000313" key="2">
    <source>
        <dbReference type="EMBL" id="NZA26595.1"/>
    </source>
</evidence>
<dbReference type="EMBL" id="JACCKA010000057">
    <property type="protein sequence ID" value="NZA26595.1"/>
    <property type="molecule type" value="Genomic_DNA"/>
</dbReference>
<sequence>MSLPRSLPLALLAALAAPAAHAEFELGEIGATSITFEGLLQADYNDYRSDRADLDSDPGDGRDSDRELRRAELVLKGKGPGGFDWVVGYDAKADKWLDVNGRLRFGADRAQFLQIGQYKQPNSLEELSSTKQNDFISKAMSTNTFGVSRRLGAAYGIGGDGWTATASWFGRELTDGLAEGSGYGVRGTWAPLRDEGRILHLGLSYVDFDTPDDRARLRTRPNADLAGVRLVDTGTLSDADRQSIVGVEAMWIGGPIKLQGEYLRAGIDRIGTAARPAGDFDGDSWYVSGLWNLGGETWGYKGGVPTTPKAGGGNRGLWQIGLRYDRVDLDDGRLPPPVPGTAPVVEGVLGGEMDAWTVGVNWYWRDHVKLALNYVDVSSTRYSSAAGAFVDDDPAIVEARVQLHW</sequence>
<gene>
    <name evidence="2" type="ORF">H0E84_09375</name>
</gene>
<keyword evidence="3" id="KW-1185">Reference proteome</keyword>
<dbReference type="SUPFAM" id="SSF56935">
    <property type="entry name" value="Porins"/>
    <property type="match status" value="1"/>
</dbReference>
<comment type="caution">
    <text evidence="2">The sequence shown here is derived from an EMBL/GenBank/DDBJ whole genome shotgun (WGS) entry which is preliminary data.</text>
</comment>
<dbReference type="Proteomes" id="UP000578091">
    <property type="component" value="Unassembled WGS sequence"/>
</dbReference>